<reference evidence="1 2" key="1">
    <citation type="submission" date="2014-01" db="EMBL/GenBank/DDBJ databases">
        <authorList>
            <person name="Durkin A.S."/>
            <person name="McCorrison J."/>
            <person name="Torralba M."/>
            <person name="Gillis M."/>
            <person name="Haft D.H."/>
            <person name="Methe B."/>
            <person name="Sutton G."/>
            <person name="Nelson K.E."/>
        </authorList>
    </citation>
    <scope>NUCLEOTIDE SEQUENCE [LARGE SCALE GENOMIC DNA]</scope>
    <source>
        <strain evidence="1 2">ATCC 33093</strain>
    </source>
</reference>
<organism evidence="1 2">
    <name type="scientific">Mogibacterium timidum ATCC 33093</name>
    <dbReference type="NCBI Taxonomy" id="1401079"/>
    <lineage>
        <taxon>Bacteria</taxon>
        <taxon>Bacillati</taxon>
        <taxon>Bacillota</taxon>
        <taxon>Clostridia</taxon>
        <taxon>Peptostreptococcales</taxon>
        <taxon>Anaerovoracaceae</taxon>
        <taxon>Mogibacterium</taxon>
    </lineage>
</organism>
<name>X8ISU7_9FIRM</name>
<evidence type="ECO:0000313" key="1">
    <source>
        <dbReference type="EMBL" id="EUC52732.1"/>
    </source>
</evidence>
<evidence type="ECO:0000313" key="2">
    <source>
        <dbReference type="Proteomes" id="UP000022645"/>
    </source>
</evidence>
<accession>X8ISU7</accession>
<protein>
    <submittedName>
        <fullName evidence="1">Uncharacterized protein</fullName>
    </submittedName>
</protein>
<comment type="caution">
    <text evidence="1">The sequence shown here is derived from an EMBL/GenBank/DDBJ whole genome shotgun (WGS) entry which is preliminary data.</text>
</comment>
<dbReference type="Proteomes" id="UP000022645">
    <property type="component" value="Unassembled WGS sequence"/>
</dbReference>
<sequence length="64" mass="7956">MRKSDSRRNICSKEVTREYFFRKGVDNAIRYDKIELFKIEAEICYLHKRYSQEDLRWLTFMISK</sequence>
<proteinExistence type="predicted"/>
<dbReference type="AlphaFoldDB" id="X8ISU7"/>
<gene>
    <name evidence="1" type="ORF">HMPREF0581_1493</name>
</gene>
<dbReference type="EMBL" id="JALU01000015">
    <property type="protein sequence ID" value="EUC52732.1"/>
    <property type="molecule type" value="Genomic_DNA"/>
</dbReference>